<feature type="domain" description="FAM186A/B C-terminal" evidence="1">
    <location>
        <begin position="2"/>
        <end position="83"/>
    </location>
</feature>
<dbReference type="Pfam" id="PF20865">
    <property type="entry name" value="FAM186A-B_C"/>
    <property type="match status" value="1"/>
</dbReference>
<name>A0A8C6GJV7_MUSSI</name>
<dbReference type="AlphaFoldDB" id="A0A8C6GJV7"/>
<reference evidence="2" key="1">
    <citation type="submission" date="2025-08" db="UniProtKB">
        <authorList>
            <consortium name="Ensembl"/>
        </authorList>
    </citation>
    <scope>IDENTIFICATION</scope>
</reference>
<dbReference type="PANTHER" id="PTHR33590:SF2">
    <property type="entry name" value="PROTEIN FAM186A"/>
    <property type="match status" value="1"/>
</dbReference>
<dbReference type="PANTHER" id="PTHR33590">
    <property type="entry name" value="GLUTENIN, HIGH MOLECULAR WEIGHT SUBUNIT PW212-RELATED PROTEIN"/>
    <property type="match status" value="1"/>
</dbReference>
<reference evidence="2" key="2">
    <citation type="submission" date="2025-09" db="UniProtKB">
        <authorList>
            <consortium name="Ensembl"/>
        </authorList>
    </citation>
    <scope>IDENTIFICATION</scope>
</reference>
<evidence type="ECO:0000313" key="3">
    <source>
        <dbReference type="Proteomes" id="UP000694415"/>
    </source>
</evidence>
<dbReference type="Proteomes" id="UP000694415">
    <property type="component" value="Unplaced"/>
</dbReference>
<accession>A0A8C6GJV7</accession>
<dbReference type="GeneTree" id="ENSGT01120000272144"/>
<dbReference type="InterPro" id="IPR049146">
    <property type="entry name" value="FAM186A_B_C"/>
</dbReference>
<proteinExistence type="predicted"/>
<dbReference type="Ensembl" id="ENSMSIT00000009595.1">
    <property type="protein sequence ID" value="ENSMSIP00000007542.1"/>
    <property type="gene ID" value="ENSMSIG00000006718.1"/>
</dbReference>
<evidence type="ECO:0000259" key="1">
    <source>
        <dbReference type="Pfam" id="PF20865"/>
    </source>
</evidence>
<organism evidence="2 3">
    <name type="scientific">Mus spicilegus</name>
    <name type="common">Mound-building mouse</name>
    <dbReference type="NCBI Taxonomy" id="10103"/>
    <lineage>
        <taxon>Eukaryota</taxon>
        <taxon>Metazoa</taxon>
        <taxon>Chordata</taxon>
        <taxon>Craniata</taxon>
        <taxon>Vertebrata</taxon>
        <taxon>Euteleostomi</taxon>
        <taxon>Mammalia</taxon>
        <taxon>Eutheria</taxon>
        <taxon>Euarchontoglires</taxon>
        <taxon>Glires</taxon>
        <taxon>Rodentia</taxon>
        <taxon>Myomorpha</taxon>
        <taxon>Muroidea</taxon>
        <taxon>Muridae</taxon>
        <taxon>Murinae</taxon>
        <taxon>Mus</taxon>
        <taxon>Mus</taxon>
    </lineage>
</organism>
<protein>
    <submittedName>
        <fullName evidence="2">Family with sequence similarity 186, member A</fullName>
    </submittedName>
</protein>
<sequence length="104" mass="11633">MPSIPSFKKIPGFTKLQRPVLELLIDDSKRSDLFKTLGQASVEAVWNADLSTSSYPIIEKAPMSALWAQLGGYPDIPKLLQLDIQSTFRKSLASIRSQSKKIRK</sequence>
<evidence type="ECO:0000313" key="2">
    <source>
        <dbReference type="Ensembl" id="ENSMSIP00000007542.1"/>
    </source>
</evidence>
<keyword evidence="3" id="KW-1185">Reference proteome</keyword>